<gene>
    <name evidence="6" type="ORF">C8N38_10929</name>
</gene>
<dbReference type="RefSeq" id="WP_108027533.1">
    <property type="nucleotide sequence ID" value="NZ_QAYC01000009.1"/>
</dbReference>
<evidence type="ECO:0000259" key="4">
    <source>
        <dbReference type="Pfam" id="PF00669"/>
    </source>
</evidence>
<dbReference type="InterPro" id="IPR046358">
    <property type="entry name" value="Flagellin_C"/>
</dbReference>
<dbReference type="PANTHER" id="PTHR42792">
    <property type="entry name" value="FLAGELLIN"/>
    <property type="match status" value="1"/>
</dbReference>
<reference evidence="6 7" key="1">
    <citation type="submission" date="2018-04" db="EMBL/GenBank/DDBJ databases">
        <title>Genomic Encyclopedia of Archaeal and Bacterial Type Strains, Phase II (KMG-II): from individual species to whole genera.</title>
        <authorList>
            <person name="Goeker M."/>
        </authorList>
    </citation>
    <scope>NUCLEOTIDE SEQUENCE [LARGE SCALE GENOMIC DNA]</scope>
    <source>
        <strain evidence="6 7">DSM 19783</strain>
    </source>
</reference>
<comment type="similarity">
    <text evidence="1 3">Belongs to the bacterial flagellin family.</text>
</comment>
<dbReference type="InterPro" id="IPR001029">
    <property type="entry name" value="Flagellin_N"/>
</dbReference>
<evidence type="ECO:0000313" key="7">
    <source>
        <dbReference type="Proteomes" id="UP000244037"/>
    </source>
</evidence>
<dbReference type="InterPro" id="IPR001492">
    <property type="entry name" value="Flagellin"/>
</dbReference>
<dbReference type="GO" id="GO:0005576">
    <property type="term" value="C:extracellular region"/>
    <property type="evidence" value="ECO:0007669"/>
    <property type="project" value="UniProtKB-SubCell"/>
</dbReference>
<dbReference type="SUPFAM" id="SSF64518">
    <property type="entry name" value="Phase 1 flagellin"/>
    <property type="match status" value="1"/>
</dbReference>
<dbReference type="GO" id="GO:0005198">
    <property type="term" value="F:structural molecule activity"/>
    <property type="evidence" value="ECO:0007669"/>
    <property type="project" value="UniProtKB-UniRule"/>
</dbReference>
<dbReference type="Gene3D" id="1.20.1330.10">
    <property type="entry name" value="f41 fragment of flagellin, N-terminal domain"/>
    <property type="match status" value="1"/>
</dbReference>
<keyword evidence="6" id="KW-0969">Cilium</keyword>
<dbReference type="GO" id="GO:0009288">
    <property type="term" value="C:bacterial-type flagellum"/>
    <property type="evidence" value="ECO:0007669"/>
    <property type="project" value="UniProtKB-SubCell"/>
</dbReference>
<dbReference type="OrthoDB" id="8328560at2"/>
<feature type="domain" description="Flagellin N-terminal" evidence="4">
    <location>
        <begin position="4"/>
        <end position="135"/>
    </location>
</feature>
<comment type="caution">
    <text evidence="6">The sequence shown here is derived from an EMBL/GenBank/DDBJ whole genome shotgun (WGS) entry which is preliminary data.</text>
</comment>
<accession>A0A8E2VID7</accession>
<dbReference type="AlphaFoldDB" id="A0A8E2VID7"/>
<organism evidence="6 7">
    <name type="scientific">Rhodovulum kholense</name>
    <dbReference type="NCBI Taxonomy" id="453584"/>
    <lineage>
        <taxon>Bacteria</taxon>
        <taxon>Pseudomonadati</taxon>
        <taxon>Pseudomonadota</taxon>
        <taxon>Alphaproteobacteria</taxon>
        <taxon>Rhodobacterales</taxon>
        <taxon>Paracoccaceae</taxon>
        <taxon>Rhodovulum</taxon>
    </lineage>
</organism>
<evidence type="ECO:0000256" key="3">
    <source>
        <dbReference type="RuleBase" id="RU362073"/>
    </source>
</evidence>
<comment type="subcellular location">
    <subcellularLocation>
        <location evidence="3">Secreted</location>
    </subcellularLocation>
    <subcellularLocation>
        <location evidence="3">Bacterial flagellum</location>
    </subcellularLocation>
</comment>
<name>A0A8E2VID7_9RHOB</name>
<evidence type="ECO:0000313" key="6">
    <source>
        <dbReference type="EMBL" id="PTW47672.1"/>
    </source>
</evidence>
<keyword evidence="2 3" id="KW-0975">Bacterial flagellum</keyword>
<evidence type="ECO:0000259" key="5">
    <source>
        <dbReference type="Pfam" id="PF00700"/>
    </source>
</evidence>
<evidence type="ECO:0000256" key="2">
    <source>
        <dbReference type="ARBA" id="ARBA00023143"/>
    </source>
</evidence>
<dbReference type="EMBL" id="QAYC01000009">
    <property type="protein sequence ID" value="PTW47672.1"/>
    <property type="molecule type" value="Genomic_DNA"/>
</dbReference>
<dbReference type="Pfam" id="PF00669">
    <property type="entry name" value="Flagellin_N"/>
    <property type="match status" value="1"/>
</dbReference>
<keyword evidence="6" id="KW-0282">Flagellum</keyword>
<sequence length="400" mass="40377">MSSILTNSSAMVALQTLRGINSSLEKTQSEISTGKSVGSAKDNSAVWAISKVMESDVAGFDAVSDSLATGQAMVGVARTATETITDLLKDIKTKVIASRDATASTTKLQNETDELISLVESTISAAQFNGVNLINSGTGTSVVGSIDRSGSSVTANTITIDAQNLNTAAAATAAGQLAAGTTSGTNLVVVGNNNDGAVSIASGAGESFGLSAVAQDETITVTLGDQNFSYTVTADDVAAGNDANEIALSNLRDLINAAGITGVTALYDPVNAAGELVVDNQGADDINMTVRVRADGAGALAGLNGFSITGGTALADIETMINASIDAAAAFGAAESRLETQSDFLSNLTDALKTGIGALVDADMEEASARLQALQVQQQLGTQALSIANQAPQNLLSLFR</sequence>
<feature type="domain" description="Flagellin C-terminal" evidence="5">
    <location>
        <begin position="316"/>
        <end position="399"/>
    </location>
</feature>
<protein>
    <recommendedName>
        <fullName evidence="3">Flagellin</fullName>
    </recommendedName>
</protein>
<evidence type="ECO:0000256" key="1">
    <source>
        <dbReference type="ARBA" id="ARBA00005709"/>
    </source>
</evidence>
<proteinExistence type="inferred from homology"/>
<keyword evidence="6" id="KW-0966">Cell projection</keyword>
<keyword evidence="3" id="KW-0964">Secreted</keyword>
<dbReference type="Proteomes" id="UP000244037">
    <property type="component" value="Unassembled WGS sequence"/>
</dbReference>
<dbReference type="PANTHER" id="PTHR42792:SF2">
    <property type="entry name" value="FLAGELLIN"/>
    <property type="match status" value="1"/>
</dbReference>
<comment type="function">
    <text evidence="3">Flagellin is the subunit protein which polymerizes to form the filaments of bacterial flagella.</text>
</comment>
<keyword evidence="7" id="KW-1185">Reference proteome</keyword>
<dbReference type="Pfam" id="PF00700">
    <property type="entry name" value="Flagellin_C"/>
    <property type="match status" value="1"/>
</dbReference>